<keyword evidence="11" id="KW-1185">Reference proteome</keyword>
<comment type="similarity">
    <text evidence="3">Belongs to the cytochrome P450 family.</text>
</comment>
<dbReference type="AlphaFoldDB" id="A0A9P7NGX8"/>
<dbReference type="InterPro" id="IPR036396">
    <property type="entry name" value="Cyt_P450_sf"/>
</dbReference>
<name>A0A9P7NGX8_9HYPO</name>
<keyword evidence="5" id="KW-0560">Oxidoreductase</keyword>
<keyword evidence="6 8" id="KW-0408">Iron</keyword>
<keyword evidence="7" id="KW-0503">Monooxygenase</keyword>
<evidence type="ECO:0000256" key="7">
    <source>
        <dbReference type="ARBA" id="ARBA00023033"/>
    </source>
</evidence>
<feature type="binding site" description="axial binding residue" evidence="8">
    <location>
        <position position="484"/>
    </location>
    <ligand>
        <name>heme</name>
        <dbReference type="ChEBI" id="CHEBI:30413"/>
    </ligand>
    <ligandPart>
        <name>Fe</name>
        <dbReference type="ChEBI" id="CHEBI:18248"/>
    </ligandPart>
</feature>
<dbReference type="SUPFAM" id="SSF48264">
    <property type="entry name" value="Cytochrome P450"/>
    <property type="match status" value="1"/>
</dbReference>
<evidence type="ECO:0000256" key="4">
    <source>
        <dbReference type="ARBA" id="ARBA00022723"/>
    </source>
</evidence>
<keyword evidence="8" id="KW-0349">Heme</keyword>
<organism evidence="10 11">
    <name type="scientific">Claviceps pusilla</name>
    <dbReference type="NCBI Taxonomy" id="123648"/>
    <lineage>
        <taxon>Eukaryota</taxon>
        <taxon>Fungi</taxon>
        <taxon>Dikarya</taxon>
        <taxon>Ascomycota</taxon>
        <taxon>Pezizomycotina</taxon>
        <taxon>Sordariomycetes</taxon>
        <taxon>Hypocreomycetidae</taxon>
        <taxon>Hypocreales</taxon>
        <taxon>Clavicipitaceae</taxon>
        <taxon>Claviceps</taxon>
    </lineage>
</organism>
<comment type="pathway">
    <text evidence="2">Secondary metabolite biosynthesis.</text>
</comment>
<evidence type="ECO:0000256" key="5">
    <source>
        <dbReference type="ARBA" id="ARBA00023002"/>
    </source>
</evidence>
<protein>
    <recommendedName>
        <fullName evidence="12">Cytochrome P450</fullName>
    </recommendedName>
</protein>
<dbReference type="PANTHER" id="PTHR46206:SF4">
    <property type="entry name" value="P450, PUTATIVE (EUROFUNG)-RELATED"/>
    <property type="match status" value="1"/>
</dbReference>
<dbReference type="Gene3D" id="1.10.630.10">
    <property type="entry name" value="Cytochrome P450"/>
    <property type="match status" value="1"/>
</dbReference>
<evidence type="ECO:0000256" key="3">
    <source>
        <dbReference type="ARBA" id="ARBA00010617"/>
    </source>
</evidence>
<dbReference type="InterPro" id="IPR001128">
    <property type="entry name" value="Cyt_P450"/>
</dbReference>
<sequence>MFTTWAGTMFANLENDQSTSLAARVAATILPIISVLVLVGIVGNAKGYTNPKSHYPVGGSDLKHGRLFRRFRQQQHWFKAGGQIIHDGYKRFPDKIWTIPSNDRTSIVLPPRFLEEVKNLPESVASLGHALSDTMMGNWTNIDYTMLRRPLVDAIIRQYIVKLGQQVAPTTEEAEYVMSRVWASYQDYTPVMAHAKVLDIVSRTVSRTNVGRDLCRNPEWLTASLGYAHNVMTAAIFMKRVPDYARPLVAVFTPYLYRSRRHSLAIRRLVLPLVEQKMAWRRDNPESWRTHLKTDETTSLDWLIETTPPEEMTADMIAHRLLGIVLGSIHTTSNTISNALMNLASDFDRWAPDLRQEIATGLGSRSVKDTTNVDLSRMWLLDSFLKESQRRNPVPMSISVNRKMLQQHTLSSGDVLPKNAHICFASGAMAKSEEYFHNAHEFDGFRFARLRREAAQGTADQKSGLQFTSSYEGSLHFGHGRSICPGRFFGSMISKLVLIDVLQRYDLKLGGSGKRPDNILCLEMDAPDPNVEILFRDRVV</sequence>
<keyword evidence="9" id="KW-0472">Membrane</keyword>
<evidence type="ECO:0008006" key="12">
    <source>
        <dbReference type="Google" id="ProtNLM"/>
    </source>
</evidence>
<dbReference type="OrthoDB" id="1844152at2759"/>
<dbReference type="Pfam" id="PF00067">
    <property type="entry name" value="p450"/>
    <property type="match status" value="1"/>
</dbReference>
<dbReference type="EMBL" id="SRPW01000339">
    <property type="protein sequence ID" value="KAG6015495.1"/>
    <property type="molecule type" value="Genomic_DNA"/>
</dbReference>
<accession>A0A9P7NGX8</accession>
<evidence type="ECO:0000256" key="9">
    <source>
        <dbReference type="SAM" id="Phobius"/>
    </source>
</evidence>
<dbReference type="Proteomes" id="UP000748025">
    <property type="component" value="Unassembled WGS sequence"/>
</dbReference>
<dbReference type="GO" id="GO:0004497">
    <property type="term" value="F:monooxygenase activity"/>
    <property type="evidence" value="ECO:0007669"/>
    <property type="project" value="UniProtKB-KW"/>
</dbReference>
<evidence type="ECO:0000256" key="6">
    <source>
        <dbReference type="ARBA" id="ARBA00023004"/>
    </source>
</evidence>
<gene>
    <name evidence="10" type="ORF">E4U43_005201</name>
</gene>
<keyword evidence="9" id="KW-0812">Transmembrane</keyword>
<evidence type="ECO:0000256" key="2">
    <source>
        <dbReference type="ARBA" id="ARBA00005179"/>
    </source>
</evidence>
<dbReference type="PRINTS" id="PR00465">
    <property type="entry name" value="EP450IV"/>
</dbReference>
<evidence type="ECO:0000256" key="8">
    <source>
        <dbReference type="PIRSR" id="PIRSR602403-1"/>
    </source>
</evidence>
<dbReference type="CDD" id="cd11041">
    <property type="entry name" value="CYP503A1-like"/>
    <property type="match status" value="1"/>
</dbReference>
<comment type="caution">
    <text evidence="10">The sequence shown here is derived from an EMBL/GenBank/DDBJ whole genome shotgun (WGS) entry which is preliminary data.</text>
</comment>
<feature type="transmembrane region" description="Helical" evidence="9">
    <location>
        <begin position="21"/>
        <end position="43"/>
    </location>
</feature>
<dbReference type="GO" id="GO:0005506">
    <property type="term" value="F:iron ion binding"/>
    <property type="evidence" value="ECO:0007669"/>
    <property type="project" value="InterPro"/>
</dbReference>
<proteinExistence type="inferred from homology"/>
<dbReference type="PANTHER" id="PTHR46206">
    <property type="entry name" value="CYTOCHROME P450"/>
    <property type="match status" value="1"/>
</dbReference>
<dbReference type="GO" id="GO:0016705">
    <property type="term" value="F:oxidoreductase activity, acting on paired donors, with incorporation or reduction of molecular oxygen"/>
    <property type="evidence" value="ECO:0007669"/>
    <property type="project" value="InterPro"/>
</dbReference>
<keyword evidence="9" id="KW-1133">Transmembrane helix</keyword>
<keyword evidence="4 8" id="KW-0479">Metal-binding</keyword>
<evidence type="ECO:0000313" key="10">
    <source>
        <dbReference type="EMBL" id="KAG6015495.1"/>
    </source>
</evidence>
<reference evidence="10" key="1">
    <citation type="journal article" date="2020" name="bioRxiv">
        <title>Whole genome comparisons of ergot fungi reveals the divergence and evolution of species within the genus Claviceps are the result of varying mechanisms driving genome evolution and host range expansion.</title>
        <authorList>
            <person name="Wyka S.A."/>
            <person name="Mondo S.J."/>
            <person name="Liu M."/>
            <person name="Dettman J."/>
            <person name="Nalam V."/>
            <person name="Broders K.D."/>
        </authorList>
    </citation>
    <scope>NUCLEOTIDE SEQUENCE</scope>
    <source>
        <strain evidence="10">CCC 602</strain>
    </source>
</reference>
<evidence type="ECO:0000256" key="1">
    <source>
        <dbReference type="ARBA" id="ARBA00001971"/>
    </source>
</evidence>
<dbReference type="GO" id="GO:0020037">
    <property type="term" value="F:heme binding"/>
    <property type="evidence" value="ECO:0007669"/>
    <property type="project" value="InterPro"/>
</dbReference>
<dbReference type="InterPro" id="IPR002403">
    <property type="entry name" value="Cyt_P450_E_grp-IV"/>
</dbReference>
<evidence type="ECO:0000313" key="11">
    <source>
        <dbReference type="Proteomes" id="UP000748025"/>
    </source>
</evidence>
<comment type="cofactor">
    <cofactor evidence="1 8">
        <name>heme</name>
        <dbReference type="ChEBI" id="CHEBI:30413"/>
    </cofactor>
</comment>